<sequence length="177" mass="19542">MQWVIGALEGTPWWVWALLAYMIFVGIKSSKTNVVPLTKLFILPVVIIAIEFEALVRLVNDEVGRALLWLISMAAGIAIGWLSVRRLSIRADKSRGLIELPGTWTTMVALMLIFAVKYFFGFMDAASPGVMAEPGWVVAQLVITGVLAGWLVGRSGCMYWKYRSEPHNELAEASAQG</sequence>
<dbReference type="Proteomes" id="UP001229244">
    <property type="component" value="Unassembled WGS sequence"/>
</dbReference>
<comment type="caution">
    <text evidence="2">The sequence shown here is derived from an EMBL/GenBank/DDBJ whole genome shotgun (WGS) entry which is preliminary data.</text>
</comment>
<evidence type="ECO:0000256" key="1">
    <source>
        <dbReference type="SAM" id="Phobius"/>
    </source>
</evidence>
<keyword evidence="1" id="KW-0472">Membrane</keyword>
<keyword evidence="3" id="KW-1185">Reference proteome</keyword>
<keyword evidence="1" id="KW-0812">Transmembrane</keyword>
<evidence type="ECO:0008006" key="4">
    <source>
        <dbReference type="Google" id="ProtNLM"/>
    </source>
</evidence>
<protein>
    <recommendedName>
        <fullName evidence="4">DUF1453 domain-containing protein</fullName>
    </recommendedName>
</protein>
<reference evidence="2" key="1">
    <citation type="submission" date="2023-07" db="EMBL/GenBank/DDBJ databases">
        <title>Genomic Encyclopedia of Type Strains, Phase IV (KMG-IV): sequencing the most valuable type-strain genomes for metagenomic binning, comparative biology and taxonomic classification.</title>
        <authorList>
            <person name="Goeker M."/>
        </authorList>
    </citation>
    <scope>NUCLEOTIDE SEQUENCE</scope>
    <source>
        <strain evidence="2">DSM 21202</strain>
    </source>
</reference>
<organism evidence="2 3">
    <name type="scientific">Amorphus orientalis</name>
    <dbReference type="NCBI Taxonomy" id="649198"/>
    <lineage>
        <taxon>Bacteria</taxon>
        <taxon>Pseudomonadati</taxon>
        <taxon>Pseudomonadota</taxon>
        <taxon>Alphaproteobacteria</taxon>
        <taxon>Hyphomicrobiales</taxon>
        <taxon>Amorphaceae</taxon>
        <taxon>Amorphus</taxon>
    </lineage>
</organism>
<gene>
    <name evidence="2" type="ORF">J2S73_003672</name>
</gene>
<evidence type="ECO:0000313" key="3">
    <source>
        <dbReference type="Proteomes" id="UP001229244"/>
    </source>
</evidence>
<dbReference type="RefSeq" id="WP_306887094.1">
    <property type="nucleotide sequence ID" value="NZ_JAUSUL010000004.1"/>
</dbReference>
<proteinExistence type="predicted"/>
<feature type="transmembrane region" description="Helical" evidence="1">
    <location>
        <begin position="66"/>
        <end position="84"/>
    </location>
</feature>
<feature type="transmembrane region" description="Helical" evidence="1">
    <location>
        <begin position="96"/>
        <end position="116"/>
    </location>
</feature>
<evidence type="ECO:0000313" key="2">
    <source>
        <dbReference type="EMBL" id="MDQ0317195.1"/>
    </source>
</evidence>
<dbReference type="AlphaFoldDB" id="A0AAE3VS53"/>
<feature type="transmembrane region" description="Helical" evidence="1">
    <location>
        <begin position="12"/>
        <end position="28"/>
    </location>
</feature>
<keyword evidence="1" id="KW-1133">Transmembrane helix</keyword>
<name>A0AAE3VS53_9HYPH</name>
<feature type="transmembrane region" description="Helical" evidence="1">
    <location>
        <begin position="40"/>
        <end position="60"/>
    </location>
</feature>
<dbReference type="EMBL" id="JAUSUL010000004">
    <property type="protein sequence ID" value="MDQ0317195.1"/>
    <property type="molecule type" value="Genomic_DNA"/>
</dbReference>
<accession>A0AAE3VS53</accession>
<feature type="transmembrane region" description="Helical" evidence="1">
    <location>
        <begin position="136"/>
        <end position="153"/>
    </location>
</feature>